<dbReference type="PIRSF" id="PIRSF005739">
    <property type="entry name" value="O-mtase"/>
    <property type="match status" value="1"/>
</dbReference>
<protein>
    <submittedName>
        <fullName evidence="6">Methyltransferase</fullName>
    </submittedName>
</protein>
<dbReference type="InterPro" id="IPR012967">
    <property type="entry name" value="COMT_dimerisation"/>
</dbReference>
<name>A0ABX5VQJ6_9MICO</name>
<dbReference type="PANTHER" id="PTHR43712">
    <property type="entry name" value="PUTATIVE (AFU_ORTHOLOGUE AFUA_4G14580)-RELATED"/>
    <property type="match status" value="1"/>
</dbReference>
<evidence type="ECO:0000256" key="3">
    <source>
        <dbReference type="ARBA" id="ARBA00022691"/>
    </source>
</evidence>
<organism evidence="6 7">
    <name type="scientific">Georgenia wutianyii</name>
    <dbReference type="NCBI Taxonomy" id="2585135"/>
    <lineage>
        <taxon>Bacteria</taxon>
        <taxon>Bacillati</taxon>
        <taxon>Actinomycetota</taxon>
        <taxon>Actinomycetes</taxon>
        <taxon>Micrococcales</taxon>
        <taxon>Bogoriellaceae</taxon>
        <taxon>Georgenia</taxon>
    </lineage>
</organism>
<evidence type="ECO:0000256" key="2">
    <source>
        <dbReference type="ARBA" id="ARBA00022679"/>
    </source>
</evidence>
<dbReference type="GO" id="GO:0032259">
    <property type="term" value="P:methylation"/>
    <property type="evidence" value="ECO:0007669"/>
    <property type="project" value="UniProtKB-KW"/>
</dbReference>
<feature type="domain" description="O-methyltransferase dimerisation" evidence="5">
    <location>
        <begin position="36"/>
        <end position="111"/>
    </location>
</feature>
<keyword evidence="1 6" id="KW-0489">Methyltransferase</keyword>
<sequence length="364" mass="39540">MMNRLPPVRIARAAFSVRAAVQKAASRMVPADVGLLELASGFIATQAIYAATRLGLPDALAGGPRAPDDVAARLGLDADATHRLLRACTTWGVFREEPDGRFTLTPLAERLRSDVPGSMRDVVLMLGDPTYQRVWGELAESVRTGTPGVERAVGRTMWDHLDHDPEFDAVFNAAMARLSAQDWPAVDAVYDFSRFCRIVDVGGGHGGLLALMLTAAPSAEGVLLDRAPMADGARRLLGEAGVLDRCRIESGSYFDAVPDDGDLYVLRRVLHDYDDDRAAAVLSTVRRHMRERATLLIVEGVVPPGNTPHFAKALDLDMLVFVGGRERTEEQWRTLLADTGFRTLRVIPTVSPVSLVEAVPGRLP</sequence>
<gene>
    <name evidence="6" type="ORF">FE251_11315</name>
</gene>
<dbReference type="InterPro" id="IPR036390">
    <property type="entry name" value="WH_DNA-bd_sf"/>
</dbReference>
<reference evidence="6 7" key="1">
    <citation type="submission" date="2019-05" db="EMBL/GenBank/DDBJ databases">
        <title>Georgenia *** sp. nov., and Georgenia *** sp. nov., isolated from the intestinal contents of plateau pika (Ochotona curzoniae) in the Qinghai-Tibet plateau of China.</title>
        <authorList>
            <person name="Tian Z."/>
        </authorList>
    </citation>
    <scope>NUCLEOTIDE SEQUENCE [LARGE SCALE GENOMIC DNA]</scope>
    <source>
        <strain evidence="6 7">Z294</strain>
    </source>
</reference>
<dbReference type="InterPro" id="IPR001077">
    <property type="entry name" value="COMT_C"/>
</dbReference>
<dbReference type="EMBL" id="CP040899">
    <property type="protein sequence ID" value="QDB80809.1"/>
    <property type="molecule type" value="Genomic_DNA"/>
</dbReference>
<dbReference type="InterPro" id="IPR029063">
    <property type="entry name" value="SAM-dependent_MTases_sf"/>
</dbReference>
<evidence type="ECO:0000259" key="4">
    <source>
        <dbReference type="Pfam" id="PF00891"/>
    </source>
</evidence>
<dbReference type="PANTHER" id="PTHR43712:SF2">
    <property type="entry name" value="O-METHYLTRANSFERASE CICE"/>
    <property type="match status" value="1"/>
</dbReference>
<evidence type="ECO:0000256" key="1">
    <source>
        <dbReference type="ARBA" id="ARBA00022603"/>
    </source>
</evidence>
<dbReference type="Pfam" id="PF08100">
    <property type="entry name" value="Dimerisation"/>
    <property type="match status" value="1"/>
</dbReference>
<dbReference type="SUPFAM" id="SSF53335">
    <property type="entry name" value="S-adenosyl-L-methionine-dependent methyltransferases"/>
    <property type="match status" value="1"/>
</dbReference>
<dbReference type="Proteomes" id="UP000313948">
    <property type="component" value="Chromosome"/>
</dbReference>
<dbReference type="Pfam" id="PF00891">
    <property type="entry name" value="Methyltransf_2"/>
    <property type="match status" value="1"/>
</dbReference>
<evidence type="ECO:0000259" key="5">
    <source>
        <dbReference type="Pfam" id="PF08100"/>
    </source>
</evidence>
<evidence type="ECO:0000313" key="7">
    <source>
        <dbReference type="Proteomes" id="UP000313948"/>
    </source>
</evidence>
<dbReference type="SUPFAM" id="SSF46785">
    <property type="entry name" value="Winged helix' DNA-binding domain"/>
    <property type="match status" value="1"/>
</dbReference>
<dbReference type="Gene3D" id="1.10.10.10">
    <property type="entry name" value="Winged helix-like DNA-binding domain superfamily/Winged helix DNA-binding domain"/>
    <property type="match status" value="1"/>
</dbReference>
<dbReference type="PROSITE" id="PS51683">
    <property type="entry name" value="SAM_OMT_II"/>
    <property type="match status" value="1"/>
</dbReference>
<keyword evidence="2" id="KW-0808">Transferase</keyword>
<accession>A0ABX5VQJ6</accession>
<feature type="domain" description="O-methyltransferase C-terminal" evidence="4">
    <location>
        <begin position="135"/>
        <end position="342"/>
    </location>
</feature>
<keyword evidence="7" id="KW-1185">Reference proteome</keyword>
<keyword evidence="3" id="KW-0949">S-adenosyl-L-methionine</keyword>
<dbReference type="InterPro" id="IPR016461">
    <property type="entry name" value="COMT-like"/>
</dbReference>
<dbReference type="GO" id="GO:0008168">
    <property type="term" value="F:methyltransferase activity"/>
    <property type="evidence" value="ECO:0007669"/>
    <property type="project" value="UniProtKB-KW"/>
</dbReference>
<dbReference type="Gene3D" id="3.40.50.150">
    <property type="entry name" value="Vaccinia Virus protein VP39"/>
    <property type="match status" value="1"/>
</dbReference>
<proteinExistence type="predicted"/>
<dbReference type="InterPro" id="IPR036388">
    <property type="entry name" value="WH-like_DNA-bd_sf"/>
</dbReference>
<evidence type="ECO:0000313" key="6">
    <source>
        <dbReference type="EMBL" id="QDB80809.1"/>
    </source>
</evidence>